<dbReference type="Pfam" id="PF07611">
    <property type="entry name" value="DUF1574"/>
    <property type="match status" value="1"/>
</dbReference>
<evidence type="ECO:0000313" key="2">
    <source>
        <dbReference type="Proteomes" id="UP000753908"/>
    </source>
</evidence>
<evidence type="ECO:0000313" key="1">
    <source>
        <dbReference type="EMBL" id="MBW4545516.1"/>
    </source>
</evidence>
<sequence length="1024" mass="112586">MLDVDQLAQNDRPSSLARWAYHAIGQPGVCLRVRLRGNDLHILCESRQGLEAKTVVSSFIKALKRQEEGDSLPVTPGNPIYQIILYGRTIGQQRPDWIKQIRIKSPQQVSKAARVSTTAGSDTATDAALLVSNEILARSGSPEAIARYLSETLSPLGVSVKVLIQNLPDASAQPEEEEKAASLSPNRRLWVVCNSNYSPDASLIAEPVVEQLRHLQLKGFRDAAICSQVSGEATPEWMLRVDLTPPEEMLKEWAHWGDVQAIARTLNQRLSSVGMEVRAVLKDATVHLFCSLLKPKGAVAPDKQRAMKAIVPVLERIAPQGIQSAMVYGVETCHDKAFQQRLLAPEPEAPNWIEWLNLPAAFKPHLAESAYSLAQKGSQEAITFLLHRLLNPDLDRRLATGGIHLKIRRKQDLLHIMSEAPICPPQAQVGPPIAKFLRQLAIPEIVGVRVYGRRAGSTAPAWNYGDDFVHRRRLVPEATPEFAASDAYVSELVAPTEESALRPDLTKEDLKDGLRQTLQATVRTLRRGLCYSQLFVPAVENQDLAAVPQRSTPSSFSASLGFKVAMVWGTLGLLLTIQTDWLVGQLLRSPKASPSVTITDGSPTAVPLPRISLQKGGKPGTGDFNASGFTRTGETSVIINERTETPEKASAATAASLAAARSPNPSFNNPLLDEKMVIYQQRLLQSGPPDVLIVGSSRALRGIDPVALQDALAAQGYPDIEVFNFGINGATAQVVDFLIREVLAPEQLPKLIIWADGARAFNSGREDATYKAIATSEGYQHLKAGTFPTLVQVGSDRTNRSSEGINAEAANPIASWKASYQSINDWLNQSLGKLSSTYPQRDELKSVLREQYVSLVKRTNVSSDQTLSATQKEVSNTESIDFDGFLPLSVRFNPATYYQNHARVAGDYDSDYQSFQLAGEQDAALEALLQFSKAHEIGVVFVNLPLTKDYLDPTRTAYEEQFQKYMRTSALQRGLIFRDLTELLPTKHDYFSDPSHLNRYGAYQVAKQLAQDPLIPWAVKPTKD</sequence>
<gene>
    <name evidence="1" type="ORF">KME25_13870</name>
</gene>
<dbReference type="InterPro" id="IPR011468">
    <property type="entry name" value="DUF1574"/>
</dbReference>
<comment type="caution">
    <text evidence="1">The sequence shown here is derived from an EMBL/GenBank/DDBJ whole genome shotgun (WGS) entry which is preliminary data.</text>
</comment>
<dbReference type="AlphaFoldDB" id="A0A951PLQ1"/>
<reference evidence="1" key="2">
    <citation type="journal article" date="2022" name="Microbiol. Resour. Announc.">
        <title>Metagenome Sequencing to Explore Phylogenomics of Terrestrial Cyanobacteria.</title>
        <authorList>
            <person name="Ward R.D."/>
            <person name="Stajich J.E."/>
            <person name="Johansen J.R."/>
            <person name="Huntemann M."/>
            <person name="Clum A."/>
            <person name="Foster B."/>
            <person name="Foster B."/>
            <person name="Roux S."/>
            <person name="Palaniappan K."/>
            <person name="Varghese N."/>
            <person name="Mukherjee S."/>
            <person name="Reddy T.B.K."/>
            <person name="Daum C."/>
            <person name="Copeland A."/>
            <person name="Chen I.A."/>
            <person name="Ivanova N.N."/>
            <person name="Kyrpides N.C."/>
            <person name="Shapiro N."/>
            <person name="Eloe-Fadrosh E.A."/>
            <person name="Pietrasiak N."/>
        </authorList>
    </citation>
    <scope>NUCLEOTIDE SEQUENCE</scope>
    <source>
        <strain evidence="1">CPER-KK1</strain>
    </source>
</reference>
<name>A0A951PLQ1_9CYAN</name>
<dbReference type="SUPFAM" id="SSF52266">
    <property type="entry name" value="SGNH hydrolase"/>
    <property type="match status" value="1"/>
</dbReference>
<proteinExistence type="predicted"/>
<accession>A0A951PLQ1</accession>
<dbReference type="Proteomes" id="UP000753908">
    <property type="component" value="Unassembled WGS sequence"/>
</dbReference>
<dbReference type="EMBL" id="JAHHIF010000015">
    <property type="protein sequence ID" value="MBW4545516.1"/>
    <property type="molecule type" value="Genomic_DNA"/>
</dbReference>
<reference evidence="1" key="1">
    <citation type="submission" date="2021-05" db="EMBL/GenBank/DDBJ databases">
        <authorList>
            <person name="Pietrasiak N."/>
            <person name="Ward R."/>
            <person name="Stajich J.E."/>
            <person name="Kurbessoian T."/>
        </authorList>
    </citation>
    <scope>NUCLEOTIDE SEQUENCE</scope>
    <source>
        <strain evidence="1">CPER-KK1</strain>
    </source>
</reference>
<protein>
    <submittedName>
        <fullName evidence="1">DUF1574 family protein</fullName>
    </submittedName>
</protein>
<organism evidence="1 2">
    <name type="scientific">Symplocastrum torsivum CPER-KK1</name>
    <dbReference type="NCBI Taxonomy" id="450513"/>
    <lineage>
        <taxon>Bacteria</taxon>
        <taxon>Bacillati</taxon>
        <taxon>Cyanobacteriota</taxon>
        <taxon>Cyanophyceae</taxon>
        <taxon>Oscillatoriophycideae</taxon>
        <taxon>Oscillatoriales</taxon>
        <taxon>Microcoleaceae</taxon>
        <taxon>Symplocastrum</taxon>
    </lineage>
</organism>